<comment type="subcellular location">
    <subcellularLocation>
        <location evidence="2">Cytoplasm</location>
    </subcellularLocation>
</comment>
<dbReference type="InterPro" id="IPR036291">
    <property type="entry name" value="NAD(P)-bd_dom_sf"/>
</dbReference>
<keyword evidence="4" id="KW-0963">Cytoplasm</keyword>
<proteinExistence type="inferred from homology"/>
<dbReference type="GO" id="GO:0005829">
    <property type="term" value="C:cytosol"/>
    <property type="evidence" value="ECO:0007669"/>
    <property type="project" value="TreeGrafter"/>
</dbReference>
<keyword evidence="8" id="KW-0560">Oxidoreductase</keyword>
<dbReference type="Pfam" id="PF08240">
    <property type="entry name" value="ADH_N"/>
    <property type="match status" value="1"/>
</dbReference>
<dbReference type="SMART" id="SM00829">
    <property type="entry name" value="PKS_ER"/>
    <property type="match status" value="1"/>
</dbReference>
<dbReference type="InterPro" id="IPR002328">
    <property type="entry name" value="ADH_Zn_CS"/>
</dbReference>
<dbReference type="AlphaFoldDB" id="A0A974DUG5"/>
<dbReference type="PANTHER" id="PTHR43880:SF1">
    <property type="entry name" value="ALCOHOL DEHYDROGENASE 1A"/>
    <property type="match status" value="1"/>
</dbReference>
<protein>
    <recommendedName>
        <fullName evidence="3">alcohol dehydrogenase</fullName>
        <ecNumber evidence="3">1.1.1.1</ecNumber>
    </recommendedName>
</protein>
<evidence type="ECO:0000256" key="1">
    <source>
        <dbReference type="ARBA" id="ARBA00001947"/>
    </source>
</evidence>
<dbReference type="SUPFAM" id="SSF50129">
    <property type="entry name" value="GroES-like"/>
    <property type="match status" value="2"/>
</dbReference>
<dbReference type="Pfam" id="PF00107">
    <property type="entry name" value="ADH_zinc_N"/>
    <property type="match status" value="1"/>
</dbReference>
<dbReference type="GO" id="GO:0042573">
    <property type="term" value="P:retinoic acid metabolic process"/>
    <property type="evidence" value="ECO:0007669"/>
    <property type="project" value="TreeGrafter"/>
</dbReference>
<dbReference type="CDD" id="cd08299">
    <property type="entry name" value="alcohol_DH_class_I_II_IV"/>
    <property type="match status" value="1"/>
</dbReference>
<evidence type="ECO:0000313" key="13">
    <source>
        <dbReference type="EMBL" id="OCT97206.1"/>
    </source>
</evidence>
<reference evidence="14" key="1">
    <citation type="journal article" date="2016" name="Nature">
        <title>Genome evolution in the allotetraploid frog Xenopus laevis.</title>
        <authorList>
            <person name="Session A.M."/>
            <person name="Uno Y."/>
            <person name="Kwon T."/>
            <person name="Chapman J.A."/>
            <person name="Toyoda A."/>
            <person name="Takahashi S."/>
            <person name="Fukui A."/>
            <person name="Hikosaka A."/>
            <person name="Suzuki A."/>
            <person name="Kondo M."/>
            <person name="van Heeringen S.J."/>
            <person name="Quigley I."/>
            <person name="Heinz S."/>
            <person name="Ogino H."/>
            <person name="Ochi H."/>
            <person name="Hellsten U."/>
            <person name="Lyons J.B."/>
            <person name="Simakov O."/>
            <person name="Putnam N."/>
            <person name="Stites J."/>
            <person name="Kuroki Y."/>
            <person name="Tanaka T."/>
            <person name="Michiue T."/>
            <person name="Watanabe M."/>
            <person name="Bogdanovic O."/>
            <person name="Lister R."/>
            <person name="Georgiou G."/>
            <person name="Paranjpe S.S."/>
            <person name="van Kruijsbergen I."/>
            <person name="Shu S."/>
            <person name="Carlson J."/>
            <person name="Kinoshita T."/>
            <person name="Ohta Y."/>
            <person name="Mawaribuchi S."/>
            <person name="Jenkins J."/>
            <person name="Grimwood J."/>
            <person name="Schmutz J."/>
            <person name="Mitros T."/>
            <person name="Mozaffari S.V."/>
            <person name="Suzuki Y."/>
            <person name="Haramoto Y."/>
            <person name="Yamamoto T.S."/>
            <person name="Takagi C."/>
            <person name="Heald R."/>
            <person name="Miller K."/>
            <person name="Haudenschild C."/>
            <person name="Kitzman J."/>
            <person name="Nakayama T."/>
            <person name="Izutsu Y."/>
            <person name="Robert J."/>
            <person name="Fortriede J."/>
            <person name="Burns K."/>
            <person name="Lotay V."/>
            <person name="Karimi K."/>
            <person name="Yasuoka Y."/>
            <person name="Dichmann D.S."/>
            <person name="Flajnik M.F."/>
            <person name="Houston D.W."/>
            <person name="Shendure J."/>
            <person name="DuPasquier L."/>
            <person name="Vize P.D."/>
            <person name="Zorn A.M."/>
            <person name="Ito M."/>
            <person name="Marcotte E.M."/>
            <person name="Wallingford J.B."/>
            <person name="Ito Y."/>
            <person name="Asashima M."/>
            <person name="Ueno N."/>
            <person name="Matsuda Y."/>
            <person name="Veenstra G.J."/>
            <person name="Fujiyama A."/>
            <person name="Harland R.M."/>
            <person name="Taira M."/>
            <person name="Rokhsar D.S."/>
        </authorList>
    </citation>
    <scope>NUCLEOTIDE SEQUENCE [LARGE SCALE GENOMIC DNA]</scope>
    <source>
        <strain evidence="14">J</strain>
    </source>
</reference>
<gene>
    <name evidence="13" type="ORF">XELAEV_18009434mg</name>
</gene>
<dbReference type="SUPFAM" id="SSF51735">
    <property type="entry name" value="NAD(P)-binding Rossmann-fold domains"/>
    <property type="match status" value="1"/>
</dbReference>
<dbReference type="FunFam" id="3.90.180.10:FF:000001">
    <property type="entry name" value="S-(hydroxymethyl)glutathione dehydrogenase"/>
    <property type="match status" value="1"/>
</dbReference>
<evidence type="ECO:0000256" key="11">
    <source>
        <dbReference type="RuleBase" id="RU361277"/>
    </source>
</evidence>
<dbReference type="FunFam" id="3.40.50.720:FF:000003">
    <property type="entry name" value="S-(hydroxymethyl)glutathione dehydrogenase"/>
    <property type="match status" value="1"/>
</dbReference>
<dbReference type="GO" id="GO:0008270">
    <property type="term" value="F:zinc ion binding"/>
    <property type="evidence" value="ECO:0007669"/>
    <property type="project" value="InterPro"/>
</dbReference>
<keyword evidence="5 11" id="KW-0479">Metal-binding</keyword>
<dbReference type="GO" id="GO:0004745">
    <property type="term" value="F:all-trans-retinol dehydrogenase (NAD+) activity"/>
    <property type="evidence" value="ECO:0007669"/>
    <property type="project" value="TreeGrafter"/>
</dbReference>
<evidence type="ECO:0000256" key="8">
    <source>
        <dbReference type="ARBA" id="ARBA00023002"/>
    </source>
</evidence>
<dbReference type="EC" id="1.1.1.1" evidence="3"/>
<dbReference type="PANTHER" id="PTHR43880">
    <property type="entry name" value="ALCOHOL DEHYDROGENASE"/>
    <property type="match status" value="1"/>
</dbReference>
<evidence type="ECO:0000256" key="5">
    <source>
        <dbReference type="ARBA" id="ARBA00022723"/>
    </source>
</evidence>
<dbReference type="InterPro" id="IPR020843">
    <property type="entry name" value="ER"/>
</dbReference>
<evidence type="ECO:0000313" key="14">
    <source>
        <dbReference type="Proteomes" id="UP000694892"/>
    </source>
</evidence>
<comment type="similarity">
    <text evidence="11">Belongs to the zinc-containing alcohol dehydrogenase family.</text>
</comment>
<evidence type="ECO:0000256" key="3">
    <source>
        <dbReference type="ARBA" id="ARBA00013190"/>
    </source>
</evidence>
<dbReference type="InterPro" id="IPR013149">
    <property type="entry name" value="ADH-like_C"/>
</dbReference>
<accession>A0A974DUG5</accession>
<evidence type="ECO:0000256" key="9">
    <source>
        <dbReference type="ARBA" id="ARBA00023027"/>
    </source>
</evidence>
<name>A0A974DUG5_XENLA</name>
<keyword evidence="9" id="KW-0520">NAD</keyword>
<dbReference type="OMA" id="AVLWERN"/>
<dbReference type="InterPro" id="IPR011032">
    <property type="entry name" value="GroES-like_sf"/>
</dbReference>
<evidence type="ECO:0000256" key="7">
    <source>
        <dbReference type="ARBA" id="ARBA00022990"/>
    </source>
</evidence>
<evidence type="ECO:0000259" key="12">
    <source>
        <dbReference type="SMART" id="SM00829"/>
    </source>
</evidence>
<dbReference type="PROSITE" id="PS00059">
    <property type="entry name" value="ADH_ZINC"/>
    <property type="match status" value="1"/>
</dbReference>
<dbReference type="GO" id="GO:0042572">
    <property type="term" value="P:retinol metabolic process"/>
    <property type="evidence" value="ECO:0007669"/>
    <property type="project" value="TreeGrafter"/>
</dbReference>
<comment type="catalytic activity">
    <reaction evidence="10">
        <text>a primary alcohol + NAD(+) = an aldehyde + NADH + H(+)</text>
        <dbReference type="Rhea" id="RHEA:10736"/>
        <dbReference type="ChEBI" id="CHEBI:15378"/>
        <dbReference type="ChEBI" id="CHEBI:15734"/>
        <dbReference type="ChEBI" id="CHEBI:17478"/>
        <dbReference type="ChEBI" id="CHEBI:57540"/>
        <dbReference type="ChEBI" id="CHEBI:57945"/>
        <dbReference type="EC" id="1.1.1.1"/>
    </reaction>
</comment>
<dbReference type="Gene3D" id="3.90.180.10">
    <property type="entry name" value="Medium-chain alcohol dehydrogenases, catalytic domain"/>
    <property type="match status" value="1"/>
</dbReference>
<evidence type="ECO:0000256" key="6">
    <source>
        <dbReference type="ARBA" id="ARBA00022833"/>
    </source>
</evidence>
<sequence>MESAGQVIKCKAAVTWGKNAPFSIEEIEVAPPKAHEVRIKMIATGICRSDHHSIEGKFSSVKFPVIVGHEGVGIVESIGEGVKDIKPGDKVIPLVTPQCGQCQCCKDPRANRCLTIKLERQYGLMADGTSRFTCRGKQIYHFLNTSTFTEYTVVEEIAVAKIDDTATMDSVCLIGCAFSTGYGSVINTAKVHPGSTCVIFGLGGIGLAVIMGCKIAGAGRIIGVDVNPDKFDKAKELGATECINPKDYDKPVAQVIVEQTGGGVDYAFECVGHAETMLAALHSSHFAYGTTVIIGVSASTLSCDPMILLSGRTLKSSMLGGWKSKDSVPKLVSDYLAKKFDLEKLVTHRLPFQKINEGFDLLLSGKCIRTILTFKAVD</sequence>
<evidence type="ECO:0000256" key="10">
    <source>
        <dbReference type="ARBA" id="ARBA00049243"/>
    </source>
</evidence>
<feature type="domain" description="Enoyl reductase (ER)" evidence="12">
    <location>
        <begin position="17"/>
        <end position="372"/>
    </location>
</feature>
<dbReference type="Proteomes" id="UP000694892">
    <property type="component" value="Chromosome 1S"/>
</dbReference>
<dbReference type="Gene3D" id="3.40.50.720">
    <property type="entry name" value="NAD(P)-binding Rossmann-like Domain"/>
    <property type="match status" value="1"/>
</dbReference>
<evidence type="ECO:0000256" key="2">
    <source>
        <dbReference type="ARBA" id="ARBA00004496"/>
    </source>
</evidence>
<keyword evidence="6 11" id="KW-0862">Zinc</keyword>
<dbReference type="EMBL" id="CM004467">
    <property type="protein sequence ID" value="OCT97206.1"/>
    <property type="molecule type" value="Genomic_DNA"/>
</dbReference>
<dbReference type="InterPro" id="IPR013154">
    <property type="entry name" value="ADH-like_N"/>
</dbReference>
<organism evidence="13 14">
    <name type="scientific">Xenopus laevis</name>
    <name type="common">African clawed frog</name>
    <dbReference type="NCBI Taxonomy" id="8355"/>
    <lineage>
        <taxon>Eukaryota</taxon>
        <taxon>Metazoa</taxon>
        <taxon>Chordata</taxon>
        <taxon>Craniata</taxon>
        <taxon>Vertebrata</taxon>
        <taxon>Euteleostomi</taxon>
        <taxon>Amphibia</taxon>
        <taxon>Batrachia</taxon>
        <taxon>Anura</taxon>
        <taxon>Pipoidea</taxon>
        <taxon>Pipidae</taxon>
        <taxon>Xenopodinae</taxon>
        <taxon>Xenopus</taxon>
        <taxon>Xenopus</taxon>
    </lineage>
</organism>
<keyword evidence="7" id="KW-0007">Acetylation</keyword>
<comment type="cofactor">
    <cofactor evidence="1 11">
        <name>Zn(2+)</name>
        <dbReference type="ChEBI" id="CHEBI:29105"/>
    </cofactor>
</comment>
<evidence type="ECO:0000256" key="4">
    <source>
        <dbReference type="ARBA" id="ARBA00022490"/>
    </source>
</evidence>